<dbReference type="Proteomes" id="UP000001695">
    <property type="component" value="Chromosome"/>
</dbReference>
<evidence type="ECO:0000256" key="1">
    <source>
        <dbReference type="SAM" id="MobiDB-lite"/>
    </source>
</evidence>
<reference evidence="4" key="1">
    <citation type="submission" date="2008-03" db="EMBL/GenBank/DDBJ databases">
        <title>Complete sequence of chromosome of Beijerinckia indica subsp. indica ATCC 9039.</title>
        <authorList>
            <consortium name="US DOE Joint Genome Institute"/>
            <person name="Copeland A."/>
            <person name="Lucas S."/>
            <person name="Lapidus A."/>
            <person name="Glavina del Rio T."/>
            <person name="Dalin E."/>
            <person name="Tice H."/>
            <person name="Bruce D."/>
            <person name="Goodwin L."/>
            <person name="Pitluck S."/>
            <person name="LaButti K."/>
            <person name="Schmutz J."/>
            <person name="Larimer F."/>
            <person name="Land M."/>
            <person name="Hauser L."/>
            <person name="Kyrpides N."/>
            <person name="Mikhailova N."/>
            <person name="Dunfield P.F."/>
            <person name="Dedysh S.N."/>
            <person name="Liesack W."/>
            <person name="Saw J.H."/>
            <person name="Alam M."/>
            <person name="Chen Y."/>
            <person name="Murrell J.C."/>
            <person name="Richardson P."/>
        </authorList>
    </citation>
    <scope>NUCLEOTIDE SEQUENCE [LARGE SCALE GENOMIC DNA]</scope>
    <source>
        <strain evidence="4">ATCC 9039 / DSM 1715 / NCIMB 8712</strain>
    </source>
</reference>
<dbReference type="STRING" id="395963.Bind_3650"/>
<reference evidence="3 4" key="2">
    <citation type="journal article" date="2010" name="J. Bacteriol.">
        <title>Complete genome sequence of Beijerinckia indica subsp. indica.</title>
        <authorList>
            <person name="Tamas I."/>
            <person name="Dedysh S.N."/>
            <person name="Liesack W."/>
            <person name="Stott M.B."/>
            <person name="Alam M."/>
            <person name="Murrell J.C."/>
            <person name="Dunfield P.F."/>
        </authorList>
    </citation>
    <scope>NUCLEOTIDE SEQUENCE [LARGE SCALE GENOMIC DNA]</scope>
    <source>
        <strain evidence="4">ATCC 9039 / DSM 1715 / NCIMB 8712</strain>
    </source>
</reference>
<sequence length="194" mass="21057">MMNHASGFDRLKSGLLAGLAVTAMITSVFANEAKNGDHIKPTGKQKLEDTMPTREKSEKTPVSDIQKFCLNNIGTLKNARLTWQTAKLGELETRLKERIAELDAKRTEYQEWMAKREDALKAAQDNVVAIYAQMRPEAAALQLAAMEDSMAAAVLAKLTSRKASAILNEMDAGRAARLANTIVGPGSSPLGKKS</sequence>
<dbReference type="OrthoDB" id="9810610at2"/>
<keyword evidence="4" id="KW-1185">Reference proteome</keyword>
<name>B2IGV6_BEII9</name>
<feature type="region of interest" description="Disordered" evidence="1">
    <location>
        <begin position="35"/>
        <end position="60"/>
    </location>
</feature>
<dbReference type="RefSeq" id="WP_012386550.1">
    <property type="nucleotide sequence ID" value="NC_010581.1"/>
</dbReference>
<evidence type="ECO:0000256" key="2">
    <source>
        <dbReference type="SAM" id="SignalP"/>
    </source>
</evidence>
<keyword evidence="2" id="KW-0732">Signal</keyword>
<feature type="chain" id="PRO_5002778740" description="Magnesium transporter MgtE intracellular domain-containing protein" evidence="2">
    <location>
        <begin position="31"/>
        <end position="194"/>
    </location>
</feature>
<feature type="signal peptide" evidence="2">
    <location>
        <begin position="1"/>
        <end position="30"/>
    </location>
</feature>
<dbReference type="eggNOG" id="COG3334">
    <property type="taxonomic scope" value="Bacteria"/>
</dbReference>
<dbReference type="HOGENOM" id="CLU_117598_0_0_5"/>
<evidence type="ECO:0008006" key="5">
    <source>
        <dbReference type="Google" id="ProtNLM"/>
    </source>
</evidence>
<evidence type="ECO:0000313" key="3">
    <source>
        <dbReference type="EMBL" id="ACB97202.1"/>
    </source>
</evidence>
<gene>
    <name evidence="3" type="ordered locus">Bind_3650</name>
</gene>
<proteinExistence type="predicted"/>
<evidence type="ECO:0000313" key="4">
    <source>
        <dbReference type="Proteomes" id="UP000001695"/>
    </source>
</evidence>
<dbReference type="AlphaFoldDB" id="B2IGV6"/>
<accession>B2IGV6</accession>
<protein>
    <recommendedName>
        <fullName evidence="5">Magnesium transporter MgtE intracellular domain-containing protein</fullName>
    </recommendedName>
</protein>
<dbReference type="KEGG" id="bid:Bind_3650"/>
<dbReference type="EMBL" id="CP001016">
    <property type="protein sequence ID" value="ACB97202.1"/>
    <property type="molecule type" value="Genomic_DNA"/>
</dbReference>
<organism evidence="3 4">
    <name type="scientific">Beijerinckia indica subsp. indica (strain ATCC 9039 / DSM 1715 / NCIMB 8712)</name>
    <dbReference type="NCBI Taxonomy" id="395963"/>
    <lineage>
        <taxon>Bacteria</taxon>
        <taxon>Pseudomonadati</taxon>
        <taxon>Pseudomonadota</taxon>
        <taxon>Alphaproteobacteria</taxon>
        <taxon>Hyphomicrobiales</taxon>
        <taxon>Beijerinckiaceae</taxon>
        <taxon>Beijerinckia</taxon>
    </lineage>
</organism>